<reference evidence="6 7" key="1">
    <citation type="submission" date="2024-10" db="EMBL/GenBank/DDBJ databases">
        <title>Updated reference genomes for cyclostephanoid diatoms.</title>
        <authorList>
            <person name="Roberts W.R."/>
            <person name="Alverson A.J."/>
        </authorList>
    </citation>
    <scope>NUCLEOTIDE SEQUENCE [LARGE SCALE GENOMIC DNA]</scope>
    <source>
        <strain evidence="6 7">AJA010-31</strain>
    </source>
</reference>
<evidence type="ECO:0000313" key="6">
    <source>
        <dbReference type="EMBL" id="KAL3766090.1"/>
    </source>
</evidence>
<dbReference type="InterPro" id="IPR016162">
    <property type="entry name" value="Ald_DH_N"/>
</dbReference>
<evidence type="ECO:0000256" key="1">
    <source>
        <dbReference type="ARBA" id="ARBA00013051"/>
    </source>
</evidence>
<feature type="domain" description="Aldehyde dehydrogenase" evidence="5">
    <location>
        <begin position="371"/>
        <end position="554"/>
    </location>
</feature>
<dbReference type="InterPro" id="IPR015590">
    <property type="entry name" value="Aldehyde_DH_dom"/>
</dbReference>
<dbReference type="PANTHER" id="PTHR43353">
    <property type="entry name" value="SUCCINATE-SEMIALDEHYDE DEHYDROGENASE, MITOCHONDRIAL"/>
    <property type="match status" value="1"/>
</dbReference>
<dbReference type="Pfam" id="PF00171">
    <property type="entry name" value="Aldedh"/>
    <property type="match status" value="2"/>
</dbReference>
<evidence type="ECO:0000256" key="2">
    <source>
        <dbReference type="ARBA" id="ARBA00019842"/>
    </source>
</evidence>
<feature type="domain" description="Aldehyde dehydrogenase" evidence="5">
    <location>
        <begin position="75"/>
        <end position="346"/>
    </location>
</feature>
<keyword evidence="3" id="KW-0560">Oxidoreductase</keyword>
<dbReference type="GO" id="GO:0004777">
    <property type="term" value="F:succinate-semialdehyde dehydrogenase (NAD+) activity"/>
    <property type="evidence" value="ECO:0007669"/>
    <property type="project" value="UniProtKB-EC"/>
</dbReference>
<evidence type="ECO:0000256" key="4">
    <source>
        <dbReference type="ARBA" id="ARBA00030806"/>
    </source>
</evidence>
<dbReference type="InterPro" id="IPR016163">
    <property type="entry name" value="Ald_DH_C"/>
</dbReference>
<protein>
    <recommendedName>
        <fullName evidence="2">Succinate-semialdehyde dehydrogenase, mitochondrial</fullName>
        <ecNumber evidence="1">1.2.1.24</ecNumber>
    </recommendedName>
    <alternativeName>
        <fullName evidence="4">NAD(+)-dependent succinic semialdehyde dehydrogenase</fullName>
    </alternativeName>
</protein>
<dbReference type="Proteomes" id="UP001530400">
    <property type="component" value="Unassembled WGS sequence"/>
</dbReference>
<comment type="caution">
    <text evidence="6">The sequence shown here is derived from an EMBL/GenBank/DDBJ whole genome shotgun (WGS) entry which is preliminary data.</text>
</comment>
<dbReference type="SUPFAM" id="SSF53720">
    <property type="entry name" value="ALDH-like"/>
    <property type="match status" value="1"/>
</dbReference>
<dbReference type="EC" id="1.2.1.24" evidence="1"/>
<dbReference type="Gene3D" id="3.40.605.10">
    <property type="entry name" value="Aldehyde Dehydrogenase, Chain A, domain 1"/>
    <property type="match status" value="2"/>
</dbReference>
<gene>
    <name evidence="6" type="ORF">ACHAWO_006118</name>
</gene>
<dbReference type="FunFam" id="3.40.605.10:FF:000063">
    <property type="entry name" value="Succinate-semialdehyde dehydrogenase, mitochondrial"/>
    <property type="match status" value="1"/>
</dbReference>
<dbReference type="PROSITE" id="PS00070">
    <property type="entry name" value="ALDEHYDE_DEHYDR_CYS"/>
    <property type="match status" value="1"/>
</dbReference>
<keyword evidence="7" id="KW-1185">Reference proteome</keyword>
<evidence type="ECO:0000256" key="3">
    <source>
        <dbReference type="ARBA" id="ARBA00023002"/>
    </source>
</evidence>
<dbReference type="EMBL" id="JALLPJ020001391">
    <property type="protein sequence ID" value="KAL3766090.1"/>
    <property type="molecule type" value="Genomic_DNA"/>
</dbReference>
<dbReference type="InterPro" id="IPR016161">
    <property type="entry name" value="Ald_DH/histidinol_DH"/>
</dbReference>
<proteinExistence type="predicted"/>
<dbReference type="CDD" id="cd07103">
    <property type="entry name" value="ALDH_F5_SSADH_GabD"/>
    <property type="match status" value="1"/>
</dbReference>
<accession>A0ABD3MQ12</accession>
<dbReference type="AlphaFoldDB" id="A0ABD3MQ12"/>
<sequence length="558" mass="59149">MKQTFKVPMLFSFVSSRSFGCLGPHSSAAFSTLSASVASKLKDPSLVESSGRGAGETFNLFDPGASAQQFEDGSAVIAQVGRMGRDDTRIAIDRANEALSGWKDGVTASYRSSVLSKWSSLIKENADDIAKIMTLESGKPLYESIGEITYGTSFLDYYAAEAIRPSAAGGGFMVPSPFSHPNGAPRGKIMAFNEAVGVVSLITPWNFPIAMITRKVAPALGVGCTVVLKPSELTPLTALTLQTLAKRAGVPNGVLEVITADKDVDAVGEELCTNQLVKKISFTGSTPVGKLLMKHCSDSVKRLSLELGGNASFVVFEDADIDVAINAAMASKFRNAGQTCVCADRCEIKFICITIASSGFQTFTRLHIFLVIIHKSIEDEFVSKLLERVKVLNIGHGLNGVDMGPLISSSSVGKLTKRVESALLENANCVIGGGALSDIGPHFFEPTILTNVSPTSSVFNAENFGPIVAITTFDTEEEALMIANNTTSGLASYFCTKDINRVFRFSASLQNGIVGVNEGIISTASAPFGGVKESGLGREGSALGISEYLETKYVYLNV</sequence>
<dbReference type="InterPro" id="IPR016160">
    <property type="entry name" value="Ald_DH_CS_CYS"/>
</dbReference>
<dbReference type="PANTHER" id="PTHR43353:SF5">
    <property type="entry name" value="SUCCINATE-SEMIALDEHYDE DEHYDROGENASE, MITOCHONDRIAL"/>
    <property type="match status" value="1"/>
</dbReference>
<dbReference type="InterPro" id="IPR050740">
    <property type="entry name" value="Aldehyde_DH_Superfamily"/>
</dbReference>
<organism evidence="6 7">
    <name type="scientific">Cyclotella atomus</name>
    <dbReference type="NCBI Taxonomy" id="382360"/>
    <lineage>
        <taxon>Eukaryota</taxon>
        <taxon>Sar</taxon>
        <taxon>Stramenopiles</taxon>
        <taxon>Ochrophyta</taxon>
        <taxon>Bacillariophyta</taxon>
        <taxon>Coscinodiscophyceae</taxon>
        <taxon>Thalassiosirophycidae</taxon>
        <taxon>Stephanodiscales</taxon>
        <taxon>Stephanodiscaceae</taxon>
        <taxon>Cyclotella</taxon>
    </lineage>
</organism>
<evidence type="ECO:0000313" key="7">
    <source>
        <dbReference type="Proteomes" id="UP001530400"/>
    </source>
</evidence>
<evidence type="ECO:0000259" key="5">
    <source>
        <dbReference type="Pfam" id="PF00171"/>
    </source>
</evidence>
<name>A0ABD3MQ12_9STRA</name>
<dbReference type="Gene3D" id="3.40.309.10">
    <property type="entry name" value="Aldehyde Dehydrogenase, Chain A, domain 2"/>
    <property type="match status" value="2"/>
</dbReference>